<keyword evidence="3" id="KW-1185">Reference proteome</keyword>
<dbReference type="SMART" id="SM00060">
    <property type="entry name" value="FN3"/>
    <property type="match status" value="1"/>
</dbReference>
<dbReference type="SUPFAM" id="SSF49265">
    <property type="entry name" value="Fibronectin type III"/>
    <property type="match status" value="1"/>
</dbReference>
<dbReference type="CDD" id="cd00063">
    <property type="entry name" value="FN3"/>
    <property type="match status" value="1"/>
</dbReference>
<evidence type="ECO:0000259" key="1">
    <source>
        <dbReference type="PROSITE" id="PS50853"/>
    </source>
</evidence>
<dbReference type="EMBL" id="CALNXI010000073">
    <property type="protein sequence ID" value="CAH3017908.1"/>
    <property type="molecule type" value="Genomic_DNA"/>
</dbReference>
<evidence type="ECO:0000313" key="2">
    <source>
        <dbReference type="EMBL" id="CAH3017908.1"/>
    </source>
</evidence>
<evidence type="ECO:0000313" key="3">
    <source>
        <dbReference type="Proteomes" id="UP001159427"/>
    </source>
</evidence>
<organism evidence="2 3">
    <name type="scientific">Porites evermanni</name>
    <dbReference type="NCBI Taxonomy" id="104178"/>
    <lineage>
        <taxon>Eukaryota</taxon>
        <taxon>Metazoa</taxon>
        <taxon>Cnidaria</taxon>
        <taxon>Anthozoa</taxon>
        <taxon>Hexacorallia</taxon>
        <taxon>Scleractinia</taxon>
        <taxon>Fungiina</taxon>
        <taxon>Poritidae</taxon>
        <taxon>Porites</taxon>
    </lineage>
</organism>
<dbReference type="Gene3D" id="2.60.40.10">
    <property type="entry name" value="Immunoglobulins"/>
    <property type="match status" value="1"/>
</dbReference>
<sequence>VPEAVNTTCSIKKGKVILTWKPPASNGAVIKRYKVYQKGENKGQWTEIETINNASHEYVVSEVEKGGEYDFVVTATNDYGDSPKVGGCKGVKLPEGRYNFT</sequence>
<gene>
    <name evidence="2" type="ORF">PEVE_00040274</name>
</gene>
<dbReference type="PROSITE" id="PS50853">
    <property type="entry name" value="FN3"/>
    <property type="match status" value="1"/>
</dbReference>
<proteinExistence type="predicted"/>
<dbReference type="InterPro" id="IPR013783">
    <property type="entry name" value="Ig-like_fold"/>
</dbReference>
<dbReference type="InterPro" id="IPR036116">
    <property type="entry name" value="FN3_sf"/>
</dbReference>
<dbReference type="Pfam" id="PF00041">
    <property type="entry name" value="fn3"/>
    <property type="match status" value="1"/>
</dbReference>
<comment type="caution">
    <text evidence="2">The sequence shown here is derived from an EMBL/GenBank/DDBJ whole genome shotgun (WGS) entry which is preliminary data.</text>
</comment>
<dbReference type="InterPro" id="IPR003961">
    <property type="entry name" value="FN3_dom"/>
</dbReference>
<name>A0ABN8LQT0_9CNID</name>
<dbReference type="Proteomes" id="UP001159427">
    <property type="component" value="Unassembled WGS sequence"/>
</dbReference>
<feature type="domain" description="Fibronectin type-III" evidence="1">
    <location>
        <begin position="1"/>
        <end position="96"/>
    </location>
</feature>
<protein>
    <recommendedName>
        <fullName evidence="1">Fibronectin type-III domain-containing protein</fullName>
    </recommendedName>
</protein>
<accession>A0ABN8LQT0</accession>
<reference evidence="2 3" key="1">
    <citation type="submission" date="2022-05" db="EMBL/GenBank/DDBJ databases">
        <authorList>
            <consortium name="Genoscope - CEA"/>
            <person name="William W."/>
        </authorList>
    </citation>
    <scope>NUCLEOTIDE SEQUENCE [LARGE SCALE GENOMIC DNA]</scope>
</reference>
<feature type="non-terminal residue" evidence="2">
    <location>
        <position position="1"/>
    </location>
</feature>